<dbReference type="SMART" id="SM00126">
    <property type="entry name" value="IL6"/>
    <property type="match status" value="1"/>
</dbReference>
<feature type="signal peptide" evidence="5">
    <location>
        <begin position="1"/>
        <end position="25"/>
    </location>
</feature>
<evidence type="ECO:0000256" key="3">
    <source>
        <dbReference type="ARBA" id="ARBA00022486"/>
    </source>
</evidence>
<evidence type="ECO:0000256" key="2">
    <source>
        <dbReference type="ARBA" id="ARBA00019464"/>
    </source>
</evidence>
<keyword evidence="5" id="KW-0732">Signal</keyword>
<dbReference type="Proteomes" id="UP001152622">
    <property type="component" value="Chromosome 21"/>
</dbReference>
<evidence type="ECO:0000256" key="4">
    <source>
        <dbReference type="ARBA" id="ARBA00023441"/>
    </source>
</evidence>
<dbReference type="SUPFAM" id="SSF47266">
    <property type="entry name" value="4-helical cytokines"/>
    <property type="match status" value="1"/>
</dbReference>
<name>A0A9Q1ICZ9_SYNKA</name>
<dbReference type="GO" id="GO:0005615">
    <property type="term" value="C:extracellular space"/>
    <property type="evidence" value="ECO:0007669"/>
    <property type="project" value="InterPro"/>
</dbReference>
<protein>
    <recommendedName>
        <fullName evidence="2">Interleukin-6</fullName>
    </recommendedName>
</protein>
<dbReference type="InterPro" id="IPR030474">
    <property type="entry name" value="IL-6/GCSF/MGF"/>
</dbReference>
<evidence type="ECO:0000256" key="1">
    <source>
        <dbReference type="ARBA" id="ARBA00007432"/>
    </source>
</evidence>
<dbReference type="Pfam" id="PF00489">
    <property type="entry name" value="IL6"/>
    <property type="match status" value="1"/>
</dbReference>
<keyword evidence="7" id="KW-1185">Reference proteome</keyword>
<gene>
    <name evidence="6" type="ORF">SKAU_G00407400</name>
</gene>
<comment type="similarity">
    <text evidence="1">Belongs to the IL-6 superfamily.</text>
</comment>
<sequence length="227" mass="25773">MSSTQRSRASFVLLLLSVCALHVTGAPCSSIGAETLEISGDELPDTPKVSPSTKWKPLTNVLLCEVSSLRDQQFDEEFAEPKDNMSNYKHHRLGLPQIIEHDCSSSNFSKESCLLRIARGLQLHAVYLQFVEQEYSKPATVADIKFRTKALAGHVMEMMKNSKHVQELNSDARDKLLSALPTASSWERKITVHVLLRDYHKFLTQTFRALRHIELRDRKRTALKLNN</sequence>
<dbReference type="InterPro" id="IPR009079">
    <property type="entry name" value="4_helix_cytokine-like_core"/>
</dbReference>
<dbReference type="InterPro" id="IPR003574">
    <property type="entry name" value="IL-6-like"/>
</dbReference>
<reference evidence="6" key="1">
    <citation type="journal article" date="2023" name="Science">
        <title>Genome structures resolve the early diversification of teleost fishes.</title>
        <authorList>
            <person name="Parey E."/>
            <person name="Louis A."/>
            <person name="Montfort J."/>
            <person name="Bouchez O."/>
            <person name="Roques C."/>
            <person name="Iampietro C."/>
            <person name="Lluch J."/>
            <person name="Castinel A."/>
            <person name="Donnadieu C."/>
            <person name="Desvignes T."/>
            <person name="Floi Bucao C."/>
            <person name="Jouanno E."/>
            <person name="Wen M."/>
            <person name="Mejri S."/>
            <person name="Dirks R."/>
            <person name="Jansen H."/>
            <person name="Henkel C."/>
            <person name="Chen W.J."/>
            <person name="Zahm M."/>
            <person name="Cabau C."/>
            <person name="Klopp C."/>
            <person name="Thompson A.W."/>
            <person name="Robinson-Rechavi M."/>
            <person name="Braasch I."/>
            <person name="Lecointre G."/>
            <person name="Bobe J."/>
            <person name="Postlethwait J.H."/>
            <person name="Berthelot C."/>
            <person name="Roest Crollius H."/>
            <person name="Guiguen Y."/>
        </authorList>
    </citation>
    <scope>NUCLEOTIDE SEQUENCE</scope>
    <source>
        <strain evidence="6">WJC10195</strain>
    </source>
</reference>
<keyword evidence="3" id="KW-0011">Acute phase</keyword>
<dbReference type="GO" id="GO:0006955">
    <property type="term" value="P:immune response"/>
    <property type="evidence" value="ECO:0007669"/>
    <property type="project" value="InterPro"/>
</dbReference>
<comment type="caution">
    <text evidence="6">The sequence shown here is derived from an EMBL/GenBank/DDBJ whole genome shotgun (WGS) entry which is preliminary data.</text>
</comment>
<dbReference type="PRINTS" id="PR00433">
    <property type="entry name" value="IL6GCSFMGF"/>
</dbReference>
<comment type="function">
    <text evidence="4">Cytokine with a wide variety of biological functions in immunity, tissue regeneration, and metabolism. Binds to IL6R, then the complex associates to the signaling subunit IL6ST/gp130 to trigger the intracellular IL6-signaling pathway. The interaction with the membrane-bound IL6R and IL6ST stimulates 'classic signaling', whereas the binding of IL6 and soluble IL6R to IL6ST stimulates 'trans-signaling'. Alternatively, 'cluster signaling' occurs when membrane-bound IL6:IL6R complexes on transmitter cells activate IL6ST receptors on neighboring receiver cells.</text>
</comment>
<dbReference type="EMBL" id="JAINUF010000021">
    <property type="protein sequence ID" value="KAJ8335101.1"/>
    <property type="molecule type" value="Genomic_DNA"/>
</dbReference>
<dbReference type="Gene3D" id="1.20.1250.10">
    <property type="match status" value="1"/>
</dbReference>
<accession>A0A9Q1ICZ9</accession>
<feature type="chain" id="PRO_5040394222" description="Interleukin-6" evidence="5">
    <location>
        <begin position="26"/>
        <end position="227"/>
    </location>
</feature>
<dbReference type="GO" id="GO:0005138">
    <property type="term" value="F:interleukin-6 receptor binding"/>
    <property type="evidence" value="ECO:0007669"/>
    <property type="project" value="InterPro"/>
</dbReference>
<dbReference type="AlphaFoldDB" id="A0A9Q1ICZ9"/>
<dbReference type="OrthoDB" id="8943569at2759"/>
<dbReference type="GO" id="GO:0005125">
    <property type="term" value="F:cytokine activity"/>
    <property type="evidence" value="ECO:0007669"/>
    <property type="project" value="InterPro"/>
</dbReference>
<dbReference type="PANTHER" id="PTHR48494">
    <property type="entry name" value="INTERLEUKIN-6"/>
    <property type="match status" value="1"/>
</dbReference>
<evidence type="ECO:0000256" key="5">
    <source>
        <dbReference type="SAM" id="SignalP"/>
    </source>
</evidence>
<evidence type="ECO:0000313" key="7">
    <source>
        <dbReference type="Proteomes" id="UP001152622"/>
    </source>
</evidence>
<organism evidence="6 7">
    <name type="scientific">Synaphobranchus kaupii</name>
    <name type="common">Kaup's arrowtooth eel</name>
    <dbReference type="NCBI Taxonomy" id="118154"/>
    <lineage>
        <taxon>Eukaryota</taxon>
        <taxon>Metazoa</taxon>
        <taxon>Chordata</taxon>
        <taxon>Craniata</taxon>
        <taxon>Vertebrata</taxon>
        <taxon>Euteleostomi</taxon>
        <taxon>Actinopterygii</taxon>
        <taxon>Neopterygii</taxon>
        <taxon>Teleostei</taxon>
        <taxon>Anguilliformes</taxon>
        <taxon>Synaphobranchidae</taxon>
        <taxon>Synaphobranchus</taxon>
    </lineage>
</organism>
<dbReference type="PANTHER" id="PTHR48494:SF1">
    <property type="entry name" value="INTERLEUKIN-6"/>
    <property type="match status" value="1"/>
</dbReference>
<dbReference type="GO" id="GO:0006953">
    <property type="term" value="P:acute-phase response"/>
    <property type="evidence" value="ECO:0007669"/>
    <property type="project" value="UniProtKB-KW"/>
</dbReference>
<dbReference type="GO" id="GO:0030154">
    <property type="term" value="P:cell differentiation"/>
    <property type="evidence" value="ECO:0007669"/>
    <property type="project" value="InterPro"/>
</dbReference>
<evidence type="ECO:0000313" key="6">
    <source>
        <dbReference type="EMBL" id="KAJ8335101.1"/>
    </source>
</evidence>
<proteinExistence type="inferred from homology"/>